<dbReference type="AlphaFoldDB" id="A0A852Z5X5"/>
<evidence type="ECO:0000256" key="1">
    <source>
        <dbReference type="SAM" id="Phobius"/>
    </source>
</evidence>
<feature type="transmembrane region" description="Helical" evidence="1">
    <location>
        <begin position="130"/>
        <end position="149"/>
    </location>
</feature>
<keyword evidence="1" id="KW-0812">Transmembrane</keyword>
<evidence type="ECO:0000313" key="3">
    <source>
        <dbReference type="Proteomes" id="UP000579605"/>
    </source>
</evidence>
<sequence length="441" mass="47086">MSARARRRRLTSTFTTRIFTSDTLTTLALLAGLLTAFVVLARIGLADIPGALTFVGRLTGGLAVLAAVLVGLAALAVTDYRGRRRVANSGAAMLIGVLTVALSAVMLIAVGVSSGDYEPTPGRWALATNFWLWLALLAWSAWALGVLHREHIWGQIPYPRRFALGVALTAGIALVNFAYSQIYQPFALPVSVSASAEFGTPRLAPDRRSVFLPLSVTVKNRGSVPVHVLGTMYQVSGRLGRYTPDAGSTDRLAELRDGRAQLLRDTTVRGYELVGAGQLDSLRPGDRLEAGAETTEVRLVQVPLHAAYDAMVASSQVTVLRGDRATIYGSYPVRPSVRSTGAPAWVAEPGVSYLKYHAPISQASHLLGVTREQKYVTLWWVLGSPRGHSPWPYLAATVASAHEEDLGGIPAYEQKISSSYGLTTATSGTVEASRAALNPAP</sequence>
<gene>
    <name evidence="2" type="ORF">F4554_001022</name>
</gene>
<dbReference type="EMBL" id="JACBZH010000001">
    <property type="protein sequence ID" value="NYH88384.1"/>
    <property type="molecule type" value="Genomic_DNA"/>
</dbReference>
<keyword evidence="1" id="KW-1133">Transmembrane helix</keyword>
<proteinExistence type="predicted"/>
<comment type="caution">
    <text evidence="2">The sequence shown here is derived from an EMBL/GenBank/DDBJ whole genome shotgun (WGS) entry which is preliminary data.</text>
</comment>
<keyword evidence="3" id="KW-1185">Reference proteome</keyword>
<feature type="transmembrane region" description="Helical" evidence="1">
    <location>
        <begin position="90"/>
        <end position="110"/>
    </location>
</feature>
<name>A0A852Z5X5_9ACTN</name>
<protein>
    <submittedName>
        <fullName evidence="2">Uncharacterized protein</fullName>
    </submittedName>
</protein>
<feature type="transmembrane region" description="Helical" evidence="1">
    <location>
        <begin position="161"/>
        <end position="179"/>
    </location>
</feature>
<dbReference type="RefSeq" id="WP_179786289.1">
    <property type="nucleotide sequence ID" value="NZ_BAAARR010000022.1"/>
</dbReference>
<organism evidence="2 3">
    <name type="scientific">Actinopolymorpha rutila</name>
    <dbReference type="NCBI Taxonomy" id="446787"/>
    <lineage>
        <taxon>Bacteria</taxon>
        <taxon>Bacillati</taxon>
        <taxon>Actinomycetota</taxon>
        <taxon>Actinomycetes</taxon>
        <taxon>Propionibacteriales</taxon>
        <taxon>Actinopolymorphaceae</taxon>
        <taxon>Actinopolymorpha</taxon>
    </lineage>
</organism>
<keyword evidence="1" id="KW-0472">Membrane</keyword>
<evidence type="ECO:0000313" key="2">
    <source>
        <dbReference type="EMBL" id="NYH88384.1"/>
    </source>
</evidence>
<dbReference type="Proteomes" id="UP000579605">
    <property type="component" value="Unassembled WGS sequence"/>
</dbReference>
<reference evidence="2 3" key="1">
    <citation type="submission" date="2020-07" db="EMBL/GenBank/DDBJ databases">
        <title>Sequencing the genomes of 1000 actinobacteria strains.</title>
        <authorList>
            <person name="Klenk H.-P."/>
        </authorList>
    </citation>
    <scope>NUCLEOTIDE SEQUENCE [LARGE SCALE GENOMIC DNA]</scope>
    <source>
        <strain evidence="2 3">DSM 18448</strain>
    </source>
</reference>
<feature type="transmembrane region" description="Helical" evidence="1">
    <location>
        <begin position="56"/>
        <end position="78"/>
    </location>
</feature>
<accession>A0A852Z5X5</accession>